<feature type="region of interest" description="Disordered" evidence="1">
    <location>
        <begin position="173"/>
        <end position="196"/>
    </location>
</feature>
<dbReference type="InterPro" id="IPR008763">
    <property type="entry name" value="Peptidase_S55"/>
</dbReference>
<keyword evidence="5" id="KW-1185">Reference proteome</keyword>
<evidence type="ECO:0000313" key="5">
    <source>
        <dbReference type="Proteomes" id="UP000616839"/>
    </source>
</evidence>
<feature type="signal peptide" evidence="2">
    <location>
        <begin position="1"/>
        <end position="38"/>
    </location>
</feature>
<evidence type="ECO:0000256" key="1">
    <source>
        <dbReference type="SAM" id="MobiDB-lite"/>
    </source>
</evidence>
<dbReference type="InterPro" id="IPR009003">
    <property type="entry name" value="Peptidase_S1_PA"/>
</dbReference>
<evidence type="ECO:0000259" key="3">
    <source>
        <dbReference type="PROSITE" id="PS51494"/>
    </source>
</evidence>
<feature type="chain" id="PRO_5038438295" description="Peptidase S55 domain-containing protein" evidence="2">
    <location>
        <begin position="39"/>
        <end position="596"/>
    </location>
</feature>
<protein>
    <recommendedName>
        <fullName evidence="3">Peptidase S55 domain-containing protein</fullName>
    </recommendedName>
</protein>
<keyword evidence="2" id="KW-0732">Signal</keyword>
<comment type="caution">
    <text evidence="4">The sequence shown here is derived from an EMBL/GenBank/DDBJ whole genome shotgun (WGS) entry which is preliminary data.</text>
</comment>
<evidence type="ECO:0000256" key="2">
    <source>
        <dbReference type="SAM" id="SignalP"/>
    </source>
</evidence>
<dbReference type="Proteomes" id="UP000616839">
    <property type="component" value="Unassembled WGS sequence"/>
</dbReference>
<dbReference type="EMBL" id="JACYXZ010000003">
    <property type="protein sequence ID" value="MBD8870267.1"/>
    <property type="molecule type" value="Genomic_DNA"/>
</dbReference>
<reference evidence="4" key="1">
    <citation type="submission" date="2020-09" db="EMBL/GenBank/DDBJ databases">
        <title>Nocardioides sp. strain MJB4 16S ribosomal RNA gene Genome sequencing and assembly.</title>
        <authorList>
            <person name="Kim I."/>
        </authorList>
    </citation>
    <scope>NUCLEOTIDE SEQUENCE</scope>
    <source>
        <strain evidence="4">MJB4</strain>
    </source>
</reference>
<proteinExistence type="predicted"/>
<gene>
    <name evidence="4" type="ORF">IE331_11590</name>
</gene>
<name>A0A927K416_9ACTN</name>
<accession>A0A927K416</accession>
<dbReference type="PROSITE" id="PS51494">
    <property type="entry name" value="SPOIVB"/>
    <property type="match status" value="1"/>
</dbReference>
<dbReference type="AlphaFoldDB" id="A0A927K416"/>
<feature type="domain" description="Peptidase S55" evidence="3">
    <location>
        <begin position="1"/>
        <end position="162"/>
    </location>
</feature>
<evidence type="ECO:0000313" key="4">
    <source>
        <dbReference type="EMBL" id="MBD8870267.1"/>
    </source>
</evidence>
<dbReference type="SUPFAM" id="SSF50494">
    <property type="entry name" value="Trypsin-like serine proteases"/>
    <property type="match status" value="1"/>
</dbReference>
<feature type="compositionally biased region" description="Low complexity" evidence="1">
    <location>
        <begin position="173"/>
        <end position="185"/>
    </location>
</feature>
<organism evidence="4 5">
    <name type="scientific">Nocardioides donggukensis</name>
    <dbReference type="NCBI Taxonomy" id="2774019"/>
    <lineage>
        <taxon>Bacteria</taxon>
        <taxon>Bacillati</taxon>
        <taxon>Actinomycetota</taxon>
        <taxon>Actinomycetes</taxon>
        <taxon>Propionibacteriales</taxon>
        <taxon>Nocardioidaceae</taxon>
        <taxon>Nocardioides</taxon>
    </lineage>
</organism>
<dbReference type="RefSeq" id="WP_192143590.1">
    <property type="nucleotide sequence ID" value="NZ_JACYXZ010000003.1"/>
</dbReference>
<sequence>MTSRGVATRPSRIVISGLAAAGVCAAALAPISSAPAEALPTECQPAFPPGDLVEDQAVTGLTVTRGSTPEEFTGTHLGIIEDGIAPGVDMILARLSSPTIDEAGIWQGMSGSPVYDPTTGDLIGAVSYGLSWGPSPVAGLTPAADMLDLLPDTEGGTAPRVALPRRLSREVVGSGAATSAQASSGMRRLPTPVSVSGLSPRRFEQLQGWLDDHGTVTRATGSAGTSAVDIPIVPGGNVAASMSYGTLSSAAVGTVSVVCGDQVLGFGHPFAFAGETTYSMHGADAVTVQADPVGPGFKVANLGAPNGTVVGDRLAGIRGVLGETPTTYDVSTTARYAGRVADGTTHVSVEDMVADLSLGTAIAVHDRALDRIGKGSATATWTVRGEQRDGTPFELRRSDAYADTYDISVAPALDLAGQMYALLGNQTDRVTITSVSMESDFADDATRWRLGRVFTWAGGRWVQVTDRDPVLLTAGRTRTVKIELTSRDHDSRFVKVPIKAPRKARGQFSVLKLTGGGSSGGGDFFFYGSDDEFFDSGPYGGGPATVPQLVEKLSSAPRNDDLLSKVRFRGTGVTRTASLRLDRVVSGRLRLPVFVR</sequence>